<dbReference type="EMBL" id="JAHWGI010000466">
    <property type="protein sequence ID" value="KAK3915883.1"/>
    <property type="molecule type" value="Genomic_DNA"/>
</dbReference>
<keyword evidence="1" id="KW-0645">Protease</keyword>
<comment type="caution">
    <text evidence="1">The sequence shown here is derived from an EMBL/GenBank/DDBJ whole genome shotgun (WGS) entry which is preliminary data.</text>
</comment>
<accession>A0AAE1H760</accession>
<organism evidence="1 2">
    <name type="scientific">Frankliniella fusca</name>
    <dbReference type="NCBI Taxonomy" id="407009"/>
    <lineage>
        <taxon>Eukaryota</taxon>
        <taxon>Metazoa</taxon>
        <taxon>Ecdysozoa</taxon>
        <taxon>Arthropoda</taxon>
        <taxon>Hexapoda</taxon>
        <taxon>Insecta</taxon>
        <taxon>Pterygota</taxon>
        <taxon>Neoptera</taxon>
        <taxon>Paraneoptera</taxon>
        <taxon>Thysanoptera</taxon>
        <taxon>Terebrantia</taxon>
        <taxon>Thripoidea</taxon>
        <taxon>Thripidae</taxon>
        <taxon>Frankliniella</taxon>
    </lineage>
</organism>
<name>A0AAE1H760_9NEOP</name>
<dbReference type="GO" id="GO:0008233">
    <property type="term" value="F:peptidase activity"/>
    <property type="evidence" value="ECO:0007669"/>
    <property type="project" value="UniProtKB-KW"/>
</dbReference>
<evidence type="ECO:0000313" key="1">
    <source>
        <dbReference type="EMBL" id="KAK3915883.1"/>
    </source>
</evidence>
<keyword evidence="1" id="KW-0378">Hydrolase</keyword>
<dbReference type="GO" id="GO:0006508">
    <property type="term" value="P:proteolysis"/>
    <property type="evidence" value="ECO:0007669"/>
    <property type="project" value="UniProtKB-KW"/>
</dbReference>
<dbReference type="AlphaFoldDB" id="A0AAE1H760"/>
<sequence>MSEPCIDLYHYVVGVAEDMASTQSFELAGAVAGAVTGAGAGAGHSGAELELVREDDSPPISLRATRSRVHSMALQPLQQNGSVDGSSSGESCDGTVTTAVVVGGPDDDETGDTHVMATSALVGSHYIAVTVGDGDGVGVGVGSEGTQSQGIPQTYVQFVGEAGDQTIYTTTNGPMAYTYVGDYQTTSGQFYTGATTPVTYSQNSNSIGQTAVGSSHLLTQNTPAGTFIIQSPVEPDPSHTILSGSRSSPQTVTAIRVY</sequence>
<dbReference type="Proteomes" id="UP001219518">
    <property type="component" value="Unassembled WGS sequence"/>
</dbReference>
<evidence type="ECO:0000313" key="2">
    <source>
        <dbReference type="Proteomes" id="UP001219518"/>
    </source>
</evidence>
<reference evidence="1" key="1">
    <citation type="submission" date="2021-07" db="EMBL/GenBank/DDBJ databases">
        <authorList>
            <person name="Catto M.A."/>
            <person name="Jacobson A."/>
            <person name="Kennedy G."/>
            <person name="Labadie P."/>
            <person name="Hunt B.G."/>
            <person name="Srinivasan R."/>
        </authorList>
    </citation>
    <scope>NUCLEOTIDE SEQUENCE</scope>
    <source>
        <strain evidence="1">PL_HMW_Pooled</strain>
        <tissue evidence="1">Head</tissue>
    </source>
</reference>
<reference evidence="1" key="2">
    <citation type="journal article" date="2023" name="BMC Genomics">
        <title>Pest status, molecular evolution, and epigenetic factors derived from the genome assembly of Frankliniella fusca, a thysanopteran phytovirus vector.</title>
        <authorList>
            <person name="Catto M.A."/>
            <person name="Labadie P.E."/>
            <person name="Jacobson A.L."/>
            <person name="Kennedy G.G."/>
            <person name="Srinivasan R."/>
            <person name="Hunt B.G."/>
        </authorList>
    </citation>
    <scope>NUCLEOTIDE SEQUENCE</scope>
    <source>
        <strain evidence="1">PL_HMW_Pooled</strain>
    </source>
</reference>
<gene>
    <name evidence="1" type="ORF">KUF71_006026</name>
</gene>
<proteinExistence type="predicted"/>
<keyword evidence="2" id="KW-1185">Reference proteome</keyword>
<protein>
    <submittedName>
        <fullName evidence="1">Calpain-like protease palB/RIM13</fullName>
    </submittedName>
</protein>